<keyword evidence="4" id="KW-1185">Reference proteome</keyword>
<evidence type="ECO:0000313" key="4">
    <source>
        <dbReference type="Proteomes" id="UP000777438"/>
    </source>
</evidence>
<dbReference type="GO" id="GO:0016491">
    <property type="term" value="F:oxidoreductase activity"/>
    <property type="evidence" value="ECO:0007669"/>
    <property type="project" value="InterPro"/>
</dbReference>
<gene>
    <name evidence="3" type="ORF">B0T10DRAFT_179318</name>
</gene>
<feature type="domain" description="ER-bound oxygenase mpaB/mpaB'/Rubber oxygenase catalytic" evidence="2">
    <location>
        <begin position="121"/>
        <end position="298"/>
    </location>
</feature>
<dbReference type="OrthoDB" id="545169at2759"/>
<comment type="caution">
    <text evidence="3">The sequence shown here is derived from an EMBL/GenBank/DDBJ whole genome shotgun (WGS) entry which is preliminary data.</text>
</comment>
<dbReference type="EMBL" id="JAGPYM010000003">
    <property type="protein sequence ID" value="KAH6897197.1"/>
    <property type="molecule type" value="Genomic_DNA"/>
</dbReference>
<keyword evidence="1" id="KW-0472">Membrane</keyword>
<sequence length="429" mass="49132">MDSSIDFDNSTTAARRGDSASQLEWAWSTALLVGFIGYASLCSTLRFRRINSVRRKYGYTDRASLSQMTNQDAHEILKNTAYLEFPLFYDLATRLALFETYAVENIAKLLVAASDLNKWDTLPKRYEDTEVIFSCFTFFPPTSEQLHKAVARMNYLHAPFVKSGKISHEDMLYVLYASTWEPIRTLNQYEWRQLDDMEIASIGTVWKYVGDMMNIDYRSVLQKEEWTDAIEFLEDVSSFASEYEDKYMRPMKEVHALGQILMEMLLQSYPAFARPLGYPMACVVMGNRLRRAFRFPEPSLIMTVVTYSLLLTRKLFIRFLCLPRITPAAYISQPDKDTGRIQHLHYMMEPWYVAGTVWNRWNLQSVVTWLTGGMIPGDGGGKMKPEGLLFEDLGPANKVGRGVEETRGFEEVISKKATAGCPFSIAAKS</sequence>
<keyword evidence="1" id="KW-1133">Transmembrane helix</keyword>
<dbReference type="InterPro" id="IPR046366">
    <property type="entry name" value="MPAB"/>
</dbReference>
<dbReference type="PANTHER" id="PTHR36124:SF1">
    <property type="entry name" value="ER-BOUND OXYGENASE MPAB_MPAB'_RUBBER OXYGENASE CATALYTIC DOMAIN-CONTAINING PROTEIN"/>
    <property type="match status" value="1"/>
</dbReference>
<dbReference type="PANTHER" id="PTHR36124">
    <property type="match status" value="1"/>
</dbReference>
<evidence type="ECO:0000256" key="1">
    <source>
        <dbReference type="SAM" id="Phobius"/>
    </source>
</evidence>
<proteinExistence type="predicted"/>
<feature type="transmembrane region" description="Helical" evidence="1">
    <location>
        <begin position="25"/>
        <end position="47"/>
    </location>
</feature>
<evidence type="ECO:0000259" key="2">
    <source>
        <dbReference type="Pfam" id="PF09995"/>
    </source>
</evidence>
<keyword evidence="1" id="KW-0812">Transmembrane</keyword>
<dbReference type="AlphaFoldDB" id="A0A9P8WF50"/>
<dbReference type="InterPro" id="IPR018713">
    <property type="entry name" value="MPAB/Lcp_cat_dom"/>
</dbReference>
<organism evidence="3 4">
    <name type="scientific">Thelonectria olida</name>
    <dbReference type="NCBI Taxonomy" id="1576542"/>
    <lineage>
        <taxon>Eukaryota</taxon>
        <taxon>Fungi</taxon>
        <taxon>Dikarya</taxon>
        <taxon>Ascomycota</taxon>
        <taxon>Pezizomycotina</taxon>
        <taxon>Sordariomycetes</taxon>
        <taxon>Hypocreomycetidae</taxon>
        <taxon>Hypocreales</taxon>
        <taxon>Nectriaceae</taxon>
        <taxon>Thelonectria</taxon>
    </lineage>
</organism>
<protein>
    <recommendedName>
        <fullName evidence="2">ER-bound oxygenase mpaB/mpaB'/Rubber oxygenase catalytic domain-containing protein</fullName>
    </recommendedName>
</protein>
<reference evidence="3 4" key="1">
    <citation type="journal article" date="2021" name="Nat. Commun.">
        <title>Genetic determinants of endophytism in the Arabidopsis root mycobiome.</title>
        <authorList>
            <person name="Mesny F."/>
            <person name="Miyauchi S."/>
            <person name="Thiergart T."/>
            <person name="Pickel B."/>
            <person name="Atanasova L."/>
            <person name="Karlsson M."/>
            <person name="Huettel B."/>
            <person name="Barry K.W."/>
            <person name="Haridas S."/>
            <person name="Chen C."/>
            <person name="Bauer D."/>
            <person name="Andreopoulos W."/>
            <person name="Pangilinan J."/>
            <person name="LaButti K."/>
            <person name="Riley R."/>
            <person name="Lipzen A."/>
            <person name="Clum A."/>
            <person name="Drula E."/>
            <person name="Henrissat B."/>
            <person name="Kohler A."/>
            <person name="Grigoriev I.V."/>
            <person name="Martin F.M."/>
            <person name="Hacquard S."/>
        </authorList>
    </citation>
    <scope>NUCLEOTIDE SEQUENCE [LARGE SCALE GENOMIC DNA]</scope>
    <source>
        <strain evidence="3 4">MPI-CAGE-CH-0241</strain>
    </source>
</reference>
<dbReference type="Pfam" id="PF09995">
    <property type="entry name" value="MPAB_Lcp_cat"/>
    <property type="match status" value="1"/>
</dbReference>
<dbReference type="Proteomes" id="UP000777438">
    <property type="component" value="Unassembled WGS sequence"/>
</dbReference>
<evidence type="ECO:0000313" key="3">
    <source>
        <dbReference type="EMBL" id="KAH6897197.1"/>
    </source>
</evidence>
<accession>A0A9P8WF50</accession>
<name>A0A9P8WF50_9HYPO</name>